<sequence>MPSNSKTTLKSLIDSILSTKGNIQKKLFNLAHILLGKSILYIGGIPHRILEGEFYLNSEKHPDPFTHNQQLQTLFGRWYFHKAGPSSTAKYRGGTYKGLDITLSTDSTATFALLIRSLEPLVSSKESNLDKIDKKDKRNIIEGPSLCVDYILNLTKNKSINDLVKQLDSELWAFLPKDWRKDKDTCYVLGLELNSSHVSLLPTKLVESPRIGLSLNSKKPSNLQYGMSFIMRPYRFLLESKEIKKGKPHIILKAYDRLKLEEISELTGVAKSTLQKYICWMETGKKMNLIEGIDNDQDCPTKWTHEVYQKYSGSLNSKSFCELYGLCLLLEAKTHYKTH</sequence>
<comment type="caution">
    <text evidence="1">The sequence shown here is derived from an EMBL/GenBank/DDBJ whole genome shotgun (WGS) entry which is preliminary data.</text>
</comment>
<evidence type="ECO:0008006" key="3">
    <source>
        <dbReference type="Google" id="ProtNLM"/>
    </source>
</evidence>
<dbReference type="InterPro" id="IPR036995">
    <property type="entry name" value="MPG_sf"/>
</dbReference>
<dbReference type="Gene3D" id="3.10.300.10">
    <property type="entry name" value="Methylpurine-DNA glycosylase (MPG)"/>
    <property type="match status" value="1"/>
</dbReference>
<dbReference type="Pfam" id="PF02245">
    <property type="entry name" value="Pur_DNA_glyco"/>
    <property type="match status" value="1"/>
</dbReference>
<dbReference type="InterPro" id="IPR003180">
    <property type="entry name" value="MPG"/>
</dbReference>
<evidence type="ECO:0000313" key="1">
    <source>
        <dbReference type="EMBL" id="KAK9760900.1"/>
    </source>
</evidence>
<accession>A0ABR2WHC5</accession>
<proteinExistence type="predicted"/>
<dbReference type="Proteomes" id="UP001479436">
    <property type="component" value="Unassembled WGS sequence"/>
</dbReference>
<gene>
    <name evidence="1" type="ORF">K7432_014628</name>
</gene>
<protein>
    <recommendedName>
        <fullName evidence="3">LAGLIDADG homing endonuclease</fullName>
    </recommendedName>
</protein>
<reference evidence="1 2" key="1">
    <citation type="submission" date="2023-04" db="EMBL/GenBank/DDBJ databases">
        <title>Genome of Basidiobolus ranarum AG-B5.</title>
        <authorList>
            <person name="Stajich J.E."/>
            <person name="Carter-House D."/>
            <person name="Gryganskyi A."/>
        </authorList>
    </citation>
    <scope>NUCLEOTIDE SEQUENCE [LARGE SCALE GENOMIC DNA]</scope>
    <source>
        <strain evidence="1 2">AG-B5</strain>
    </source>
</reference>
<organism evidence="1 2">
    <name type="scientific">Basidiobolus ranarum</name>
    <dbReference type="NCBI Taxonomy" id="34480"/>
    <lineage>
        <taxon>Eukaryota</taxon>
        <taxon>Fungi</taxon>
        <taxon>Fungi incertae sedis</taxon>
        <taxon>Zoopagomycota</taxon>
        <taxon>Entomophthoromycotina</taxon>
        <taxon>Basidiobolomycetes</taxon>
        <taxon>Basidiobolales</taxon>
        <taxon>Basidiobolaceae</taxon>
        <taxon>Basidiobolus</taxon>
    </lineage>
</organism>
<keyword evidence="2" id="KW-1185">Reference proteome</keyword>
<evidence type="ECO:0000313" key="2">
    <source>
        <dbReference type="Proteomes" id="UP001479436"/>
    </source>
</evidence>
<dbReference type="EMBL" id="JASJQH010001717">
    <property type="protein sequence ID" value="KAK9760900.1"/>
    <property type="molecule type" value="Genomic_DNA"/>
</dbReference>
<name>A0ABR2WHC5_9FUNG</name>